<dbReference type="InterPro" id="IPR045070">
    <property type="entry name" value="MATE_MepA-like"/>
</dbReference>
<evidence type="ECO:0000256" key="9">
    <source>
        <dbReference type="ARBA" id="ARBA00023251"/>
    </source>
</evidence>
<reference evidence="12" key="1">
    <citation type="journal article" date="2019" name="Int. J. Syst. Evol. Microbiol.">
        <title>The Global Catalogue of Microorganisms (GCM) 10K type strain sequencing project: providing services to taxonomists for standard genome sequencing and annotation.</title>
        <authorList>
            <consortium name="The Broad Institute Genomics Platform"/>
            <consortium name="The Broad Institute Genome Sequencing Center for Infectious Disease"/>
            <person name="Wu L."/>
            <person name="Ma J."/>
        </authorList>
    </citation>
    <scope>NUCLEOTIDE SEQUENCE [LARGE SCALE GENOMIC DNA]</scope>
    <source>
        <strain evidence="12">JCM 14370</strain>
    </source>
</reference>
<keyword evidence="4" id="KW-0813">Transport</keyword>
<evidence type="ECO:0000256" key="7">
    <source>
        <dbReference type="ARBA" id="ARBA00022989"/>
    </source>
</evidence>
<dbReference type="InterPro" id="IPR048279">
    <property type="entry name" value="MdtK-like"/>
</dbReference>
<feature type="transmembrane region" description="Helical" evidence="10">
    <location>
        <begin position="362"/>
        <end position="383"/>
    </location>
</feature>
<dbReference type="RefSeq" id="WP_189006796.1">
    <property type="nucleotide sequence ID" value="NZ_BMOD01000025.1"/>
</dbReference>
<dbReference type="EMBL" id="BMOD01000025">
    <property type="protein sequence ID" value="GGJ52476.1"/>
    <property type="molecule type" value="Genomic_DNA"/>
</dbReference>
<evidence type="ECO:0000313" key="12">
    <source>
        <dbReference type="Proteomes" id="UP000632222"/>
    </source>
</evidence>
<dbReference type="PIRSF" id="PIRSF006603">
    <property type="entry name" value="DinF"/>
    <property type="match status" value="1"/>
</dbReference>
<dbReference type="PANTHER" id="PTHR43823">
    <property type="entry name" value="SPORULATION PROTEIN YKVU"/>
    <property type="match status" value="1"/>
</dbReference>
<keyword evidence="5" id="KW-1003">Cell membrane</keyword>
<evidence type="ECO:0000256" key="8">
    <source>
        <dbReference type="ARBA" id="ARBA00023136"/>
    </source>
</evidence>
<dbReference type="PANTHER" id="PTHR43823:SF3">
    <property type="entry name" value="MULTIDRUG EXPORT PROTEIN MEPA"/>
    <property type="match status" value="1"/>
</dbReference>
<dbReference type="CDD" id="cd13143">
    <property type="entry name" value="MATE_MepA_like"/>
    <property type="match status" value="1"/>
</dbReference>
<comment type="subcellular location">
    <subcellularLocation>
        <location evidence="1">Cell membrane</location>
        <topology evidence="1">Multi-pass membrane protein</topology>
    </subcellularLocation>
</comment>
<sequence>MKTPSGVERLGTASIGRLLLEMSTQTTFALLVYAIYTITDVYFLSKGVGPLAAAGASIIAPVLIALGAVSTTVGAGGASVVSRALGAKDTERASRAVAASHLIFWTAALTLTVLGATFIRPLVFLLGATDAIAPYAIEYGRIIFLGALTSTGFSAIIRADGSARYATLIWVVPVTMNVVLCWLFIMVLHLGAAGAALATVCGQAVSAGMGMHFFFFRKNRSYQIRSKHFRPHWQTLKEILLVGLPSLTRNLSASVLAIVVNNLLKGMGGDSALSIFAVVNRLYVALSIPQMGIVQAMQPIVGFNFGQRKQDRVQQTIKVSILTTVGYGLLICALCTLVPASLISLLSRDTEVIASGSSALRWMALACPVAGVSMVAAAVFQSLGLPAKALWLTIGGIVMVKLPVLLLSAHFFSLTGIWVAEGISEVLLCGVALVMLGRSRGPRAEK</sequence>
<feature type="transmembrane region" description="Helical" evidence="10">
    <location>
        <begin position="27"/>
        <end position="45"/>
    </location>
</feature>
<dbReference type="InterPro" id="IPR051327">
    <property type="entry name" value="MATE_MepA_subfamily"/>
</dbReference>
<evidence type="ECO:0000256" key="5">
    <source>
        <dbReference type="ARBA" id="ARBA00022475"/>
    </source>
</evidence>
<evidence type="ECO:0000313" key="11">
    <source>
        <dbReference type="EMBL" id="GGJ52476.1"/>
    </source>
</evidence>
<feature type="transmembrane region" description="Helical" evidence="10">
    <location>
        <begin position="51"/>
        <end position="81"/>
    </location>
</feature>
<gene>
    <name evidence="11" type="ORF">GCM10008938_43100</name>
</gene>
<evidence type="ECO:0000256" key="3">
    <source>
        <dbReference type="ARBA" id="ARBA00022106"/>
    </source>
</evidence>
<keyword evidence="12" id="KW-1185">Reference proteome</keyword>
<feature type="transmembrane region" description="Helical" evidence="10">
    <location>
        <begin position="139"/>
        <end position="157"/>
    </location>
</feature>
<comment type="similarity">
    <text evidence="2">Belongs to the multi antimicrobial extrusion (MATE) (TC 2.A.66.1) family. MepA subfamily.</text>
</comment>
<evidence type="ECO:0000256" key="1">
    <source>
        <dbReference type="ARBA" id="ARBA00004651"/>
    </source>
</evidence>
<evidence type="ECO:0000256" key="10">
    <source>
        <dbReference type="SAM" id="Phobius"/>
    </source>
</evidence>
<keyword evidence="9" id="KW-0046">Antibiotic resistance</keyword>
<feature type="transmembrane region" description="Helical" evidence="10">
    <location>
        <begin position="317"/>
        <end position="342"/>
    </location>
</feature>
<keyword evidence="7 10" id="KW-1133">Transmembrane helix</keyword>
<comment type="caution">
    <text evidence="11">The sequence shown here is derived from an EMBL/GenBank/DDBJ whole genome shotgun (WGS) entry which is preliminary data.</text>
</comment>
<organism evidence="11 12">
    <name type="scientific">Deinococcus roseus</name>
    <dbReference type="NCBI Taxonomy" id="392414"/>
    <lineage>
        <taxon>Bacteria</taxon>
        <taxon>Thermotogati</taxon>
        <taxon>Deinococcota</taxon>
        <taxon>Deinococci</taxon>
        <taxon>Deinococcales</taxon>
        <taxon>Deinococcaceae</taxon>
        <taxon>Deinococcus</taxon>
    </lineage>
</organism>
<evidence type="ECO:0000256" key="4">
    <source>
        <dbReference type="ARBA" id="ARBA00022448"/>
    </source>
</evidence>
<feature type="transmembrane region" description="Helical" evidence="10">
    <location>
        <begin position="390"/>
        <end position="411"/>
    </location>
</feature>
<proteinExistence type="inferred from homology"/>
<dbReference type="InterPro" id="IPR002528">
    <property type="entry name" value="MATE_fam"/>
</dbReference>
<feature type="transmembrane region" description="Helical" evidence="10">
    <location>
        <begin position="417"/>
        <end position="436"/>
    </location>
</feature>
<feature type="transmembrane region" description="Helical" evidence="10">
    <location>
        <begin position="102"/>
        <end position="127"/>
    </location>
</feature>
<keyword evidence="8 10" id="KW-0472">Membrane</keyword>
<feature type="transmembrane region" description="Helical" evidence="10">
    <location>
        <begin position="196"/>
        <end position="217"/>
    </location>
</feature>
<dbReference type="Proteomes" id="UP000632222">
    <property type="component" value="Unassembled WGS sequence"/>
</dbReference>
<feature type="transmembrane region" description="Helical" evidence="10">
    <location>
        <begin position="169"/>
        <end position="190"/>
    </location>
</feature>
<dbReference type="NCBIfam" id="TIGR00797">
    <property type="entry name" value="matE"/>
    <property type="match status" value="1"/>
</dbReference>
<evidence type="ECO:0000256" key="2">
    <source>
        <dbReference type="ARBA" id="ARBA00008417"/>
    </source>
</evidence>
<evidence type="ECO:0000256" key="6">
    <source>
        <dbReference type="ARBA" id="ARBA00022692"/>
    </source>
</evidence>
<protein>
    <recommendedName>
        <fullName evidence="3">Multidrug export protein MepA</fullName>
    </recommendedName>
</protein>
<name>A0ABQ2DBK9_9DEIO</name>
<keyword evidence="6 10" id="KW-0812">Transmembrane</keyword>
<dbReference type="Pfam" id="PF01554">
    <property type="entry name" value="MatE"/>
    <property type="match status" value="2"/>
</dbReference>
<accession>A0ABQ2DBK9</accession>